<accession>A0AAC8YGL1</accession>
<dbReference type="EMBL" id="CP014352">
    <property type="protein sequence ID" value="AMS06321.1"/>
    <property type="molecule type" value="Genomic_DNA"/>
</dbReference>
<dbReference type="Pfam" id="PF17775">
    <property type="entry name" value="YchJ_M-like"/>
    <property type="match status" value="2"/>
</dbReference>
<feature type="region of interest" description="Disordered" evidence="1">
    <location>
        <begin position="85"/>
        <end position="137"/>
    </location>
</feature>
<sequence>MTVDKMCPCGSGRPLSSCCGPVIDDPRSAATAETLMRSRYTAHVLARWNHLWVTWHPRTRPDLVEEDGLRWTGLEVVRVEEGDDAVAGSGAPASGGGASASGGGAPASGRGAPASGRGASASGRGAPASGSGASASGTVEYRASYREGKRPGVLHEVARFQRRAGRWFYVDGDVLDA</sequence>
<reference evidence="3 4" key="1">
    <citation type="submission" date="2016-02" db="EMBL/GenBank/DDBJ databases">
        <title>Complete Genome Sequence of Propionibacterium acidipropionici ATCC 55737.</title>
        <authorList>
            <person name="Luna Flores C.H."/>
            <person name="Nielsen L.K."/>
            <person name="Marcellin E."/>
        </authorList>
    </citation>
    <scope>NUCLEOTIDE SEQUENCE [LARGE SCALE GENOMIC DNA]</scope>
    <source>
        <strain evidence="3 4">ATCC 55737</strain>
    </source>
</reference>
<organism evidence="3 4">
    <name type="scientific">Acidipropionibacterium acidipropionici</name>
    <dbReference type="NCBI Taxonomy" id="1748"/>
    <lineage>
        <taxon>Bacteria</taxon>
        <taxon>Bacillati</taxon>
        <taxon>Actinomycetota</taxon>
        <taxon>Actinomycetes</taxon>
        <taxon>Propionibacteriales</taxon>
        <taxon>Propionibacteriaceae</taxon>
        <taxon>Acidipropionibacterium</taxon>
    </lineage>
</organism>
<protein>
    <submittedName>
        <fullName evidence="3">Zinc chelation protein SecC</fullName>
    </submittedName>
</protein>
<feature type="domain" description="YchJ-like middle NTF2-like" evidence="2">
    <location>
        <begin position="31"/>
        <end position="84"/>
    </location>
</feature>
<dbReference type="Proteomes" id="UP000075221">
    <property type="component" value="Chromosome"/>
</dbReference>
<evidence type="ECO:0000256" key="1">
    <source>
        <dbReference type="SAM" id="MobiDB-lite"/>
    </source>
</evidence>
<evidence type="ECO:0000313" key="3">
    <source>
        <dbReference type="EMBL" id="AMS06321.1"/>
    </source>
</evidence>
<evidence type="ECO:0000313" key="4">
    <source>
        <dbReference type="Proteomes" id="UP000075221"/>
    </source>
</evidence>
<gene>
    <name evidence="3" type="ORF">AXH35_13595</name>
</gene>
<dbReference type="SUPFAM" id="SSF101967">
    <property type="entry name" value="Adhesin YadA, collagen-binding domain"/>
    <property type="match status" value="1"/>
</dbReference>
<feature type="compositionally biased region" description="Gly residues" evidence="1">
    <location>
        <begin position="93"/>
        <end position="106"/>
    </location>
</feature>
<dbReference type="InterPro" id="IPR032710">
    <property type="entry name" value="NTF2-like_dom_sf"/>
</dbReference>
<dbReference type="RefSeq" id="WP_062820197.1">
    <property type="nucleotide sequence ID" value="NZ_CP014352.1"/>
</dbReference>
<evidence type="ECO:0000259" key="2">
    <source>
        <dbReference type="Pfam" id="PF17775"/>
    </source>
</evidence>
<name>A0AAC8YGL1_9ACTN</name>
<dbReference type="InterPro" id="IPR048469">
    <property type="entry name" value="YchJ-like_M"/>
</dbReference>
<proteinExistence type="predicted"/>
<feature type="compositionally biased region" description="Low complexity" evidence="1">
    <location>
        <begin position="107"/>
        <end position="137"/>
    </location>
</feature>
<dbReference type="InterPro" id="IPR011049">
    <property type="entry name" value="Serralysin-like_metalloprot_C"/>
</dbReference>
<dbReference type="AlphaFoldDB" id="A0AAC8YGL1"/>
<feature type="domain" description="YchJ-like middle NTF2-like" evidence="2">
    <location>
        <begin position="134"/>
        <end position="172"/>
    </location>
</feature>
<dbReference type="SUPFAM" id="SSF54427">
    <property type="entry name" value="NTF2-like"/>
    <property type="match status" value="2"/>
</dbReference>
<dbReference type="Gene3D" id="3.10.450.50">
    <property type="match status" value="2"/>
</dbReference>